<keyword evidence="8" id="KW-1185">Reference proteome</keyword>
<evidence type="ECO:0000313" key="7">
    <source>
        <dbReference type="EMBL" id="PVD25458.1"/>
    </source>
</evidence>
<dbReference type="PANTHER" id="PTHR23104:SF17">
    <property type="entry name" value="EF-HAND DOMAIN-CONTAINING PROTEIN"/>
    <property type="match status" value="1"/>
</dbReference>
<dbReference type="AlphaFoldDB" id="A0A2T7NWB4"/>
<dbReference type="PROSITE" id="PS00018">
    <property type="entry name" value="EF_HAND_1"/>
    <property type="match status" value="2"/>
</dbReference>
<feature type="signal peptide" evidence="5">
    <location>
        <begin position="1"/>
        <end position="18"/>
    </location>
</feature>
<feature type="domain" description="EF-hand" evidence="6">
    <location>
        <begin position="142"/>
        <end position="177"/>
    </location>
</feature>
<feature type="region of interest" description="Disordered" evidence="4">
    <location>
        <begin position="19"/>
        <end position="62"/>
    </location>
</feature>
<evidence type="ECO:0000259" key="6">
    <source>
        <dbReference type="PROSITE" id="PS50222"/>
    </source>
</evidence>
<keyword evidence="2" id="KW-0677">Repeat</keyword>
<evidence type="ECO:0000256" key="3">
    <source>
        <dbReference type="ARBA" id="ARBA00022837"/>
    </source>
</evidence>
<proteinExistence type="predicted"/>
<evidence type="ECO:0000256" key="2">
    <source>
        <dbReference type="ARBA" id="ARBA00022737"/>
    </source>
</evidence>
<accession>A0A2T7NWB4</accession>
<feature type="chain" id="PRO_5015520507" description="EF-hand domain-containing protein" evidence="5">
    <location>
        <begin position="19"/>
        <end position="186"/>
    </location>
</feature>
<organism evidence="7 8">
    <name type="scientific">Pomacea canaliculata</name>
    <name type="common">Golden apple snail</name>
    <dbReference type="NCBI Taxonomy" id="400727"/>
    <lineage>
        <taxon>Eukaryota</taxon>
        <taxon>Metazoa</taxon>
        <taxon>Spiralia</taxon>
        <taxon>Lophotrochozoa</taxon>
        <taxon>Mollusca</taxon>
        <taxon>Gastropoda</taxon>
        <taxon>Caenogastropoda</taxon>
        <taxon>Architaenioglossa</taxon>
        <taxon>Ampullarioidea</taxon>
        <taxon>Ampullariidae</taxon>
        <taxon>Pomacea</taxon>
    </lineage>
</organism>
<dbReference type="Pfam" id="PF13499">
    <property type="entry name" value="EF-hand_7"/>
    <property type="match status" value="1"/>
</dbReference>
<dbReference type="PANTHER" id="PTHR23104">
    <property type="entry name" value="MULTIPLE COAGULATION FACTOR DEFICIENCY PROTEIN 2 NEURAL STEM CELL DERIVED NEURONAL SURVIVAL PROTEIN"/>
    <property type="match status" value="1"/>
</dbReference>
<evidence type="ECO:0000256" key="5">
    <source>
        <dbReference type="SAM" id="SignalP"/>
    </source>
</evidence>
<name>A0A2T7NWB4_POMCA</name>
<gene>
    <name evidence="7" type="ORF">C0Q70_13114</name>
</gene>
<dbReference type="InterPro" id="IPR002048">
    <property type="entry name" value="EF_hand_dom"/>
</dbReference>
<evidence type="ECO:0000256" key="4">
    <source>
        <dbReference type="SAM" id="MobiDB-lite"/>
    </source>
</evidence>
<keyword evidence="1 5" id="KW-0732">Signal</keyword>
<dbReference type="InterPro" id="IPR052110">
    <property type="entry name" value="MCFD2-like"/>
</dbReference>
<dbReference type="GO" id="GO:0005509">
    <property type="term" value="F:calcium ion binding"/>
    <property type="evidence" value="ECO:0007669"/>
    <property type="project" value="InterPro"/>
</dbReference>
<reference evidence="7 8" key="1">
    <citation type="submission" date="2018-04" db="EMBL/GenBank/DDBJ databases">
        <title>The genome of golden apple snail Pomacea canaliculata provides insight into stress tolerance and invasive adaptation.</title>
        <authorList>
            <person name="Liu C."/>
            <person name="Liu B."/>
            <person name="Ren Y."/>
            <person name="Zhang Y."/>
            <person name="Wang H."/>
            <person name="Li S."/>
            <person name="Jiang F."/>
            <person name="Yin L."/>
            <person name="Zhang G."/>
            <person name="Qian W."/>
            <person name="Fan W."/>
        </authorList>
    </citation>
    <scope>NUCLEOTIDE SEQUENCE [LARGE SCALE GENOMIC DNA]</scope>
    <source>
        <strain evidence="7">SZHN2017</strain>
        <tissue evidence="7">Muscle</tissue>
    </source>
</reference>
<protein>
    <recommendedName>
        <fullName evidence="6">EF-hand domain-containing protein</fullName>
    </recommendedName>
</protein>
<dbReference type="InterPro" id="IPR011992">
    <property type="entry name" value="EF-hand-dom_pair"/>
</dbReference>
<dbReference type="OrthoDB" id="289247at2759"/>
<dbReference type="Gene3D" id="1.10.238.10">
    <property type="entry name" value="EF-hand"/>
    <property type="match status" value="1"/>
</dbReference>
<sequence>MLTAACALTLLLAVSVNSHGPPGVPPRQGGGPPPGMQGGQQQQPHQQQFHQQPDVAEGHAHERGKNFKFQSEIHNADHILDHLQNVIKTKPKEQMTEEELEFHYFKMHDYDNNNKLDGVEIGKALTHFHDDDDEEEVMSEEDLAELVETVLEEDDLDGDGYVEVGEFMKAQKRRGHDTEPYHPDNL</sequence>
<keyword evidence="3" id="KW-0106">Calcium</keyword>
<dbReference type="InterPro" id="IPR018247">
    <property type="entry name" value="EF_Hand_1_Ca_BS"/>
</dbReference>
<dbReference type="Proteomes" id="UP000245119">
    <property type="component" value="Linkage Group LG8"/>
</dbReference>
<dbReference type="EMBL" id="PZQS01000008">
    <property type="protein sequence ID" value="PVD25458.1"/>
    <property type="molecule type" value="Genomic_DNA"/>
</dbReference>
<dbReference type="PROSITE" id="PS50222">
    <property type="entry name" value="EF_HAND_2"/>
    <property type="match status" value="1"/>
</dbReference>
<dbReference type="STRING" id="400727.A0A2T7NWB4"/>
<evidence type="ECO:0000256" key="1">
    <source>
        <dbReference type="ARBA" id="ARBA00022729"/>
    </source>
</evidence>
<comment type="caution">
    <text evidence="7">The sequence shown here is derived from an EMBL/GenBank/DDBJ whole genome shotgun (WGS) entry which is preliminary data.</text>
</comment>
<dbReference type="SUPFAM" id="SSF47473">
    <property type="entry name" value="EF-hand"/>
    <property type="match status" value="1"/>
</dbReference>
<evidence type="ECO:0000313" key="8">
    <source>
        <dbReference type="Proteomes" id="UP000245119"/>
    </source>
</evidence>
<feature type="compositionally biased region" description="Low complexity" evidence="4">
    <location>
        <begin position="39"/>
        <end position="53"/>
    </location>
</feature>